<organism evidence="2 4">
    <name type="scientific">Cryobacterium levicorallinum</name>
    <dbReference type="NCBI Taxonomy" id="995038"/>
    <lineage>
        <taxon>Bacteria</taxon>
        <taxon>Bacillati</taxon>
        <taxon>Actinomycetota</taxon>
        <taxon>Actinomycetes</taxon>
        <taxon>Micrococcales</taxon>
        <taxon>Microbacteriaceae</taxon>
        <taxon>Cryobacterium</taxon>
    </lineage>
</organism>
<dbReference type="EMBL" id="SOFE01000022">
    <property type="protein sequence ID" value="TFB83452.1"/>
    <property type="molecule type" value="Genomic_DNA"/>
</dbReference>
<dbReference type="InterPro" id="IPR012349">
    <property type="entry name" value="Split_barrel_FMN-bd"/>
</dbReference>
<dbReference type="Proteomes" id="UP000199681">
    <property type="component" value="Unassembled WGS sequence"/>
</dbReference>
<dbReference type="Pfam" id="PF12900">
    <property type="entry name" value="Pyridox_ox_2"/>
    <property type="match status" value="1"/>
</dbReference>
<reference evidence="1 3" key="1">
    <citation type="submission" date="2016-10" db="EMBL/GenBank/DDBJ databases">
        <authorList>
            <person name="Varghese N."/>
            <person name="Submissions S."/>
        </authorList>
    </citation>
    <scope>NUCLEOTIDE SEQUENCE [LARGE SCALE GENOMIC DNA]</scope>
    <source>
        <strain evidence="1 3">GMCC 1.11211</strain>
    </source>
</reference>
<dbReference type="Proteomes" id="UP000297963">
    <property type="component" value="Unassembled WGS sequence"/>
</dbReference>
<keyword evidence="3" id="KW-1185">Reference proteome</keyword>
<comment type="caution">
    <text evidence="2">The sequence shown here is derived from an EMBL/GenBank/DDBJ whole genome shotgun (WGS) entry which is preliminary data.</text>
</comment>
<dbReference type="SUPFAM" id="SSF50475">
    <property type="entry name" value="FMN-binding split barrel"/>
    <property type="match status" value="1"/>
</dbReference>
<dbReference type="RefSeq" id="WP_092449984.1">
    <property type="nucleotide sequence ID" value="NZ_BKAC01000007.1"/>
</dbReference>
<evidence type="ECO:0000313" key="4">
    <source>
        <dbReference type="Proteomes" id="UP000297963"/>
    </source>
</evidence>
<dbReference type="Gene3D" id="2.30.110.10">
    <property type="entry name" value="Electron Transport, Fmn-binding Protein, Chain A"/>
    <property type="match status" value="1"/>
</dbReference>
<protein>
    <submittedName>
        <fullName evidence="1">Nitroimidazol reductase NimA, pyridoxamine 5'-phosphate oxidase superfamily</fullName>
    </submittedName>
    <submittedName>
        <fullName evidence="2">Pyridoxamine 5'-phosphate oxidase family protein</fullName>
    </submittedName>
</protein>
<accession>A0A1I3B523</accession>
<evidence type="ECO:0000313" key="2">
    <source>
        <dbReference type="EMBL" id="TFB83452.1"/>
    </source>
</evidence>
<reference evidence="2 4" key="2">
    <citation type="submission" date="2019-03" db="EMBL/GenBank/DDBJ databases">
        <title>Genomics of glacier-inhabiting Cryobacterium strains.</title>
        <authorList>
            <person name="Liu Q."/>
            <person name="Xin Y.-H."/>
        </authorList>
    </citation>
    <scope>NUCLEOTIDE SEQUENCE [LARGE SCALE GENOMIC DNA]</scope>
    <source>
        <strain evidence="2 4">Hh34</strain>
    </source>
</reference>
<gene>
    <name evidence="2" type="ORF">E3O11_11535</name>
    <name evidence="1" type="ORF">SAMN05216274_108106</name>
</gene>
<sequence>MTYDDVDATHNPVHTLTEEECWNALLSASLGRLAVAVGGVADIFPVNFVAADRRLLFRTAAGTKLVELTVNHTVAFETDGVGRDEAWSVVVHGTARALDSQHEIDAAAALPLRPLIPTVKPTFVEIMPTTITGRRFTLGPEPTTALM</sequence>
<dbReference type="EMBL" id="FOPW01000008">
    <property type="protein sequence ID" value="SFH57408.1"/>
    <property type="molecule type" value="Genomic_DNA"/>
</dbReference>
<dbReference type="AlphaFoldDB" id="A0A1I3B523"/>
<evidence type="ECO:0000313" key="1">
    <source>
        <dbReference type="EMBL" id="SFH57408.1"/>
    </source>
</evidence>
<dbReference type="InterPro" id="IPR024747">
    <property type="entry name" value="Pyridox_Oxase-rel"/>
</dbReference>
<evidence type="ECO:0000313" key="3">
    <source>
        <dbReference type="Proteomes" id="UP000199681"/>
    </source>
</evidence>
<proteinExistence type="predicted"/>
<dbReference type="STRING" id="995038.SAMN05216274_108106"/>
<name>A0A1I3B523_9MICO</name>